<dbReference type="PANTHER" id="PTHR42850">
    <property type="entry name" value="METALLOPHOSPHOESTERASE"/>
    <property type="match status" value="1"/>
</dbReference>
<dbReference type="EMBL" id="FMVT01000003">
    <property type="protein sequence ID" value="SCY23060.1"/>
    <property type="molecule type" value="Genomic_DNA"/>
</dbReference>
<dbReference type="AlphaFoldDB" id="A0A1G5E8N0"/>
<dbReference type="Proteomes" id="UP000199502">
    <property type="component" value="Unassembled WGS sequence"/>
</dbReference>
<dbReference type="Gene3D" id="3.60.21.10">
    <property type="match status" value="1"/>
</dbReference>
<evidence type="ECO:0000259" key="1">
    <source>
        <dbReference type="Pfam" id="PF00149"/>
    </source>
</evidence>
<accession>A0A1G5E8N0</accession>
<feature type="domain" description="Calcineurin-like phosphoesterase" evidence="1">
    <location>
        <begin position="1"/>
        <end position="194"/>
    </location>
</feature>
<dbReference type="GO" id="GO:0008803">
    <property type="term" value="F:bis(5'-nucleosyl)-tetraphosphatase (symmetrical) activity"/>
    <property type="evidence" value="ECO:0007669"/>
    <property type="project" value="TreeGrafter"/>
</dbReference>
<evidence type="ECO:0000313" key="3">
    <source>
        <dbReference type="Proteomes" id="UP000199502"/>
    </source>
</evidence>
<dbReference type="GO" id="GO:0016791">
    <property type="term" value="F:phosphatase activity"/>
    <property type="evidence" value="ECO:0007669"/>
    <property type="project" value="TreeGrafter"/>
</dbReference>
<organism evidence="2 3">
    <name type="scientific">Paracoccus tibetensis</name>
    <dbReference type="NCBI Taxonomy" id="336292"/>
    <lineage>
        <taxon>Bacteria</taxon>
        <taxon>Pseudomonadati</taxon>
        <taxon>Pseudomonadota</taxon>
        <taxon>Alphaproteobacteria</taxon>
        <taxon>Rhodobacterales</taxon>
        <taxon>Paracoccaceae</taxon>
        <taxon>Paracoccus</taxon>
    </lineage>
</organism>
<dbReference type="GO" id="GO:0005737">
    <property type="term" value="C:cytoplasm"/>
    <property type="evidence" value="ECO:0007669"/>
    <property type="project" value="TreeGrafter"/>
</dbReference>
<proteinExistence type="predicted"/>
<dbReference type="InterPro" id="IPR050126">
    <property type="entry name" value="Ap4A_hydrolase"/>
</dbReference>
<dbReference type="InterPro" id="IPR029052">
    <property type="entry name" value="Metallo-depent_PP-like"/>
</dbReference>
<protein>
    <submittedName>
        <fullName evidence="2">Serine/threonine protein phosphatase 1</fullName>
    </submittedName>
</protein>
<dbReference type="STRING" id="336292.SAMN05660710_00982"/>
<dbReference type="InterPro" id="IPR004843">
    <property type="entry name" value="Calcineurin-like_PHP"/>
</dbReference>
<dbReference type="RefSeq" id="WP_090740883.1">
    <property type="nucleotide sequence ID" value="NZ_FMVT01000003.1"/>
</dbReference>
<name>A0A1G5E8N0_9RHOB</name>
<evidence type="ECO:0000313" key="2">
    <source>
        <dbReference type="EMBL" id="SCY23060.1"/>
    </source>
</evidence>
<dbReference type="PANTHER" id="PTHR42850:SF4">
    <property type="entry name" value="ZINC-DEPENDENT ENDOPOLYPHOSPHATASE"/>
    <property type="match status" value="1"/>
</dbReference>
<dbReference type="OrthoDB" id="9807890at2"/>
<gene>
    <name evidence="2" type="ORF">SAMN05660710_00982</name>
</gene>
<sequence>MTLYAIGDIHGHLEQLRAAHERVFRDGGRDALIVHVGDLIDRGPDSRGVVEHLLRGQTEGRPWIVVRGNHDRFLPALAARPDWTDPGLSSARHWLDHPGLGAAETLRSYGIDPSRPRHTVADEVRRRVPDDHLRFLAGLPAWFLHPLALVVHAGVRPGIDLQRQAEDDLVWIRGPFLDHAGSFGPLVVHGHTALEGVCHHGNRVNIDGGAGHGRPLCAVAIEAGGVHLLTDAGRVPVTPGGGLVSMWTGPWQEARSPAVSGKGTRS</sequence>
<dbReference type="Pfam" id="PF00149">
    <property type="entry name" value="Metallophos"/>
    <property type="match status" value="1"/>
</dbReference>
<keyword evidence="3" id="KW-1185">Reference proteome</keyword>
<reference evidence="2 3" key="1">
    <citation type="submission" date="2016-10" db="EMBL/GenBank/DDBJ databases">
        <authorList>
            <person name="de Groot N.N."/>
        </authorList>
    </citation>
    <scope>NUCLEOTIDE SEQUENCE [LARGE SCALE GENOMIC DNA]</scope>
    <source>
        <strain evidence="2 3">CGMCC 1.8925</strain>
    </source>
</reference>
<dbReference type="GO" id="GO:0110154">
    <property type="term" value="P:RNA decapping"/>
    <property type="evidence" value="ECO:0007669"/>
    <property type="project" value="TreeGrafter"/>
</dbReference>
<dbReference type="SUPFAM" id="SSF56300">
    <property type="entry name" value="Metallo-dependent phosphatases"/>
    <property type="match status" value="1"/>
</dbReference>